<dbReference type="EMBL" id="MGDD01000142">
    <property type="protein sequence ID" value="OGL46182.1"/>
    <property type="molecule type" value="Genomic_DNA"/>
</dbReference>
<dbReference type="PANTHER" id="PTHR43280:SF2">
    <property type="entry name" value="HTH-TYPE TRANSCRIPTIONAL REGULATOR EXSA"/>
    <property type="match status" value="1"/>
</dbReference>
<protein>
    <recommendedName>
        <fullName evidence="4">HTH araC/xylS-type domain-containing protein</fullName>
    </recommendedName>
</protein>
<dbReference type="SUPFAM" id="SSF46689">
    <property type="entry name" value="Homeodomain-like"/>
    <property type="match status" value="1"/>
</dbReference>
<dbReference type="InterPro" id="IPR018060">
    <property type="entry name" value="HTH_AraC"/>
</dbReference>
<keyword evidence="2" id="KW-0238">DNA-binding</keyword>
<keyword evidence="1" id="KW-0805">Transcription regulation</keyword>
<evidence type="ECO:0000259" key="4">
    <source>
        <dbReference type="PROSITE" id="PS01124"/>
    </source>
</evidence>
<dbReference type="Pfam" id="PF12833">
    <property type="entry name" value="HTH_18"/>
    <property type="match status" value="1"/>
</dbReference>
<evidence type="ECO:0000256" key="2">
    <source>
        <dbReference type="ARBA" id="ARBA00023125"/>
    </source>
</evidence>
<dbReference type="GO" id="GO:0043565">
    <property type="term" value="F:sequence-specific DNA binding"/>
    <property type="evidence" value="ECO:0007669"/>
    <property type="project" value="InterPro"/>
</dbReference>
<evidence type="ECO:0000313" key="6">
    <source>
        <dbReference type="Proteomes" id="UP000179266"/>
    </source>
</evidence>
<dbReference type="GO" id="GO:0003700">
    <property type="term" value="F:DNA-binding transcription factor activity"/>
    <property type="evidence" value="ECO:0007669"/>
    <property type="project" value="InterPro"/>
</dbReference>
<accession>A0A1F7RXA1</accession>
<sequence length="90" mass="10261">MYSKIPLPEIPDQFFKETGLSFDDYLLNLKIEISIGIITNTDMPLTEISNMIGYSSHSNFLEDFKKFNGVSAEEFREKVFLKSQNQTGAS</sequence>
<dbReference type="SMART" id="SM00342">
    <property type="entry name" value="HTH_ARAC"/>
    <property type="match status" value="1"/>
</dbReference>
<proteinExistence type="predicted"/>
<keyword evidence="3" id="KW-0804">Transcription</keyword>
<dbReference type="Gene3D" id="1.10.10.60">
    <property type="entry name" value="Homeodomain-like"/>
    <property type="match status" value="1"/>
</dbReference>
<dbReference type="PROSITE" id="PS00041">
    <property type="entry name" value="HTH_ARAC_FAMILY_1"/>
    <property type="match status" value="1"/>
</dbReference>
<gene>
    <name evidence="5" type="ORF">A2161_09290</name>
</gene>
<dbReference type="Proteomes" id="UP000179266">
    <property type="component" value="Unassembled WGS sequence"/>
</dbReference>
<dbReference type="InterPro" id="IPR009057">
    <property type="entry name" value="Homeodomain-like_sf"/>
</dbReference>
<evidence type="ECO:0000256" key="1">
    <source>
        <dbReference type="ARBA" id="ARBA00023015"/>
    </source>
</evidence>
<evidence type="ECO:0000256" key="3">
    <source>
        <dbReference type="ARBA" id="ARBA00023163"/>
    </source>
</evidence>
<dbReference type="InterPro" id="IPR018062">
    <property type="entry name" value="HTH_AraC-typ_CS"/>
</dbReference>
<dbReference type="PROSITE" id="PS01124">
    <property type="entry name" value="HTH_ARAC_FAMILY_2"/>
    <property type="match status" value="1"/>
</dbReference>
<dbReference type="PANTHER" id="PTHR43280">
    <property type="entry name" value="ARAC-FAMILY TRANSCRIPTIONAL REGULATOR"/>
    <property type="match status" value="1"/>
</dbReference>
<name>A0A1F7RXA1_9BACT</name>
<feature type="domain" description="HTH araC/xylS-type" evidence="4">
    <location>
        <begin position="14"/>
        <end position="78"/>
    </location>
</feature>
<comment type="caution">
    <text evidence="5">The sequence shown here is derived from an EMBL/GenBank/DDBJ whole genome shotgun (WGS) entry which is preliminary data.</text>
</comment>
<evidence type="ECO:0000313" key="5">
    <source>
        <dbReference type="EMBL" id="OGL46182.1"/>
    </source>
</evidence>
<organism evidence="5 6">
    <name type="scientific">Candidatus Schekmanbacteria bacterium RBG_13_48_7</name>
    <dbReference type="NCBI Taxonomy" id="1817878"/>
    <lineage>
        <taxon>Bacteria</taxon>
        <taxon>Candidatus Schekmaniibacteriota</taxon>
    </lineage>
</organism>
<reference evidence="5 6" key="1">
    <citation type="journal article" date="2016" name="Nat. Commun.">
        <title>Thousands of microbial genomes shed light on interconnected biogeochemical processes in an aquifer system.</title>
        <authorList>
            <person name="Anantharaman K."/>
            <person name="Brown C.T."/>
            <person name="Hug L.A."/>
            <person name="Sharon I."/>
            <person name="Castelle C.J."/>
            <person name="Probst A.J."/>
            <person name="Thomas B.C."/>
            <person name="Singh A."/>
            <person name="Wilkins M.J."/>
            <person name="Karaoz U."/>
            <person name="Brodie E.L."/>
            <person name="Williams K.H."/>
            <person name="Hubbard S.S."/>
            <person name="Banfield J.F."/>
        </authorList>
    </citation>
    <scope>NUCLEOTIDE SEQUENCE [LARGE SCALE GENOMIC DNA]</scope>
</reference>
<dbReference type="AlphaFoldDB" id="A0A1F7RXA1"/>